<dbReference type="PANTHER" id="PTHR47055:SF3">
    <property type="entry name" value="PHORBOL-ESTER_DAG-TYPE DOMAIN-CONTAINING PROTEIN"/>
    <property type="match status" value="1"/>
</dbReference>
<feature type="domain" description="PiggyBac transposable element-derived protein" evidence="1">
    <location>
        <begin position="1"/>
        <end position="57"/>
    </location>
</feature>
<dbReference type="GO" id="GO:0043565">
    <property type="term" value="F:sequence-specific DNA binding"/>
    <property type="evidence" value="ECO:0007669"/>
    <property type="project" value="TreeGrafter"/>
</dbReference>
<evidence type="ECO:0000259" key="1">
    <source>
        <dbReference type="Pfam" id="PF13843"/>
    </source>
</evidence>
<keyword evidence="3" id="KW-1185">Reference proteome</keyword>
<evidence type="ECO:0000313" key="3">
    <source>
        <dbReference type="Proteomes" id="UP001162162"/>
    </source>
</evidence>
<dbReference type="AlphaFoldDB" id="A0AAV8XP44"/>
<gene>
    <name evidence="2" type="ORF">NQ318_013049</name>
</gene>
<name>A0AAV8XP44_9CUCU</name>
<sequence>MSIDESMVPYFGRHGTKQFITGKPIRYGYKVWSLCDPCGYLIQFDAYQGKQNNRPNSMYKKLGYGYTGTINPNRTEHCPLPSTSDVKKTPRGTYTYITDISTGITVTSWNDNRPVLTVSSCDPVQPIAHIARRVGIDGTT</sequence>
<comment type="caution">
    <text evidence="2">The sequence shown here is derived from an EMBL/GenBank/DDBJ whole genome shotgun (WGS) entry which is preliminary data.</text>
</comment>
<dbReference type="PANTHER" id="PTHR47055">
    <property type="entry name" value="DDE_TNP_1_7 DOMAIN-CONTAINING PROTEIN"/>
    <property type="match status" value="1"/>
</dbReference>
<evidence type="ECO:0000313" key="2">
    <source>
        <dbReference type="EMBL" id="KAJ8939830.1"/>
    </source>
</evidence>
<proteinExistence type="predicted"/>
<dbReference type="Proteomes" id="UP001162162">
    <property type="component" value="Unassembled WGS sequence"/>
</dbReference>
<dbReference type="Pfam" id="PF13843">
    <property type="entry name" value="DDE_Tnp_1_7"/>
    <property type="match status" value="1"/>
</dbReference>
<accession>A0AAV8XP44</accession>
<dbReference type="InterPro" id="IPR029526">
    <property type="entry name" value="PGBD"/>
</dbReference>
<protein>
    <recommendedName>
        <fullName evidence="1">PiggyBac transposable element-derived protein domain-containing protein</fullName>
    </recommendedName>
</protein>
<reference evidence="2" key="1">
    <citation type="journal article" date="2023" name="Insect Mol. Biol.">
        <title>Genome sequencing provides insights into the evolution of gene families encoding plant cell wall-degrading enzymes in longhorned beetles.</title>
        <authorList>
            <person name="Shin N.R."/>
            <person name="Okamura Y."/>
            <person name="Kirsch R."/>
            <person name="Pauchet Y."/>
        </authorList>
    </citation>
    <scope>NUCLEOTIDE SEQUENCE</scope>
    <source>
        <strain evidence="2">AMC_N1</strain>
    </source>
</reference>
<organism evidence="2 3">
    <name type="scientific">Aromia moschata</name>
    <dbReference type="NCBI Taxonomy" id="1265417"/>
    <lineage>
        <taxon>Eukaryota</taxon>
        <taxon>Metazoa</taxon>
        <taxon>Ecdysozoa</taxon>
        <taxon>Arthropoda</taxon>
        <taxon>Hexapoda</taxon>
        <taxon>Insecta</taxon>
        <taxon>Pterygota</taxon>
        <taxon>Neoptera</taxon>
        <taxon>Endopterygota</taxon>
        <taxon>Coleoptera</taxon>
        <taxon>Polyphaga</taxon>
        <taxon>Cucujiformia</taxon>
        <taxon>Chrysomeloidea</taxon>
        <taxon>Cerambycidae</taxon>
        <taxon>Cerambycinae</taxon>
        <taxon>Callichromatini</taxon>
        <taxon>Aromia</taxon>
    </lineage>
</organism>
<dbReference type="InterPro" id="IPR052638">
    <property type="entry name" value="PiggyBac_TE-derived"/>
</dbReference>
<dbReference type="EMBL" id="JAPWTK010000465">
    <property type="protein sequence ID" value="KAJ8939830.1"/>
    <property type="molecule type" value="Genomic_DNA"/>
</dbReference>